<reference evidence="1" key="1">
    <citation type="submission" date="2018-05" db="EMBL/GenBank/DDBJ databases">
        <authorList>
            <person name="Lanie J.A."/>
            <person name="Ng W.-L."/>
            <person name="Kazmierczak K.M."/>
            <person name="Andrzejewski T.M."/>
            <person name="Davidsen T.M."/>
            <person name="Wayne K.J."/>
            <person name="Tettelin H."/>
            <person name="Glass J.I."/>
            <person name="Rusch D."/>
            <person name="Podicherti R."/>
            <person name="Tsui H.-C.T."/>
            <person name="Winkler M.E."/>
        </authorList>
    </citation>
    <scope>NUCLEOTIDE SEQUENCE</scope>
</reference>
<dbReference type="AlphaFoldDB" id="A0A381UDH7"/>
<feature type="non-terminal residue" evidence="1">
    <location>
        <position position="91"/>
    </location>
</feature>
<evidence type="ECO:0000313" key="1">
    <source>
        <dbReference type="EMBL" id="SVA25397.1"/>
    </source>
</evidence>
<accession>A0A381UDH7</accession>
<dbReference type="Gene3D" id="3.40.50.12500">
    <property type="match status" value="1"/>
</dbReference>
<gene>
    <name evidence="1" type="ORF">METZ01_LOCUS78251</name>
</gene>
<sequence>MSNTKSKIMYLSPVGVDSLDDLFYQMISESKNPNSEVHITSLDDRLGSFSHVEFRSYEAMATPGIIHATIAAAEEGFDAFIIGCFYDTALF</sequence>
<organism evidence="1">
    <name type="scientific">marine metagenome</name>
    <dbReference type="NCBI Taxonomy" id="408172"/>
    <lineage>
        <taxon>unclassified sequences</taxon>
        <taxon>metagenomes</taxon>
        <taxon>ecological metagenomes</taxon>
    </lineage>
</organism>
<dbReference type="InterPro" id="IPR053714">
    <property type="entry name" value="Iso_Racemase_Enz_sf"/>
</dbReference>
<name>A0A381UDH7_9ZZZZ</name>
<dbReference type="EMBL" id="UINC01006087">
    <property type="protein sequence ID" value="SVA25397.1"/>
    <property type="molecule type" value="Genomic_DNA"/>
</dbReference>
<evidence type="ECO:0008006" key="2">
    <source>
        <dbReference type="Google" id="ProtNLM"/>
    </source>
</evidence>
<proteinExistence type="predicted"/>
<protein>
    <recommendedName>
        <fullName evidence="2">Hydantoin racemase</fullName>
    </recommendedName>
</protein>